<proteinExistence type="predicted"/>
<dbReference type="Gene3D" id="3.40.50.2000">
    <property type="entry name" value="Glycogen Phosphorylase B"/>
    <property type="match status" value="1"/>
</dbReference>
<accession>A0A537JX44</accession>
<dbReference type="AlphaFoldDB" id="A0A537JX44"/>
<dbReference type="EMBL" id="VBAK01000145">
    <property type="protein sequence ID" value="TMI88118.1"/>
    <property type="molecule type" value="Genomic_DNA"/>
</dbReference>
<dbReference type="PANTHER" id="PTHR39517:SF1">
    <property type="entry name" value="LIPID-A-DISACCHARIDE SYNTHASE"/>
    <property type="match status" value="1"/>
</dbReference>
<sequence>MSPRLLVVTNGHGEDVPASQVVRGLARHGVAISVYPLVGLGRQYPPGITLLDPRRDLPSQGFGLRRGWVSLREDLSQGLLGFWRAQRRTLRAQRGRVDLVVSVGDVYCLAMARLAGAPTVLVAGPKSEHIAPHSALEIWLIRRMAAQVFARDEATAGALRRRGVRAEFVGNWMIDSLEFSGETFGIPGDRPVITVLPGSKSPAIDNLLPLLRAATGAAARARPVPAVLLSWAPQLPRPALRGAVDALGGAWLDPHRFRFDAIEVRVITDHYADALRRATVVVGMAGAAHEQAAGLGKPIVAFPGAGAQFTPRFLAEQQRLLGDALIAAQTWEEAARALARLLADPDERRRRGEAGRERQGQGGGADAIAGYLLGRLGLERLSA</sequence>
<dbReference type="PANTHER" id="PTHR39517">
    <property type="entry name" value="SLL0192 PROTEIN"/>
    <property type="match status" value="1"/>
</dbReference>
<protein>
    <recommendedName>
        <fullName evidence="3">Lipid-A-disaccharide synthase</fullName>
    </recommendedName>
</protein>
<name>A0A537JX44_9BACT</name>
<dbReference type="Proteomes" id="UP000318509">
    <property type="component" value="Unassembled WGS sequence"/>
</dbReference>
<reference evidence="1 2" key="1">
    <citation type="journal article" date="2019" name="Nat. Microbiol.">
        <title>Mediterranean grassland soil C-N compound turnover is dependent on rainfall and depth, and is mediated by genomically divergent microorganisms.</title>
        <authorList>
            <person name="Diamond S."/>
            <person name="Andeer P.F."/>
            <person name="Li Z."/>
            <person name="Crits-Christoph A."/>
            <person name="Burstein D."/>
            <person name="Anantharaman K."/>
            <person name="Lane K.R."/>
            <person name="Thomas B.C."/>
            <person name="Pan C."/>
            <person name="Northen T.R."/>
            <person name="Banfield J.F."/>
        </authorList>
    </citation>
    <scope>NUCLEOTIDE SEQUENCE [LARGE SCALE GENOMIC DNA]</scope>
    <source>
        <strain evidence="1">NP_3</strain>
    </source>
</reference>
<dbReference type="NCBIfam" id="TIGR03492">
    <property type="entry name" value="lipid-A-disaccharide synthase-related protein"/>
    <property type="match status" value="1"/>
</dbReference>
<evidence type="ECO:0000313" key="2">
    <source>
        <dbReference type="Proteomes" id="UP000318509"/>
    </source>
</evidence>
<organism evidence="1 2">
    <name type="scientific">Candidatus Segetimicrobium genomatis</name>
    <dbReference type="NCBI Taxonomy" id="2569760"/>
    <lineage>
        <taxon>Bacteria</taxon>
        <taxon>Bacillati</taxon>
        <taxon>Candidatus Sysuimicrobiota</taxon>
        <taxon>Candidatus Sysuimicrobiia</taxon>
        <taxon>Candidatus Sysuimicrobiales</taxon>
        <taxon>Candidatus Segetimicrobiaceae</taxon>
        <taxon>Candidatus Segetimicrobium</taxon>
    </lineage>
</organism>
<dbReference type="SUPFAM" id="SSF53756">
    <property type="entry name" value="UDP-Glycosyltransferase/glycogen phosphorylase"/>
    <property type="match status" value="1"/>
</dbReference>
<gene>
    <name evidence="1" type="ORF">E6H00_13645</name>
</gene>
<dbReference type="InterPro" id="IPR019994">
    <property type="entry name" value="Lipid-A-disac_synthase-rel_put"/>
</dbReference>
<evidence type="ECO:0008006" key="3">
    <source>
        <dbReference type="Google" id="ProtNLM"/>
    </source>
</evidence>
<comment type="caution">
    <text evidence="1">The sequence shown here is derived from an EMBL/GenBank/DDBJ whole genome shotgun (WGS) entry which is preliminary data.</text>
</comment>
<evidence type="ECO:0000313" key="1">
    <source>
        <dbReference type="EMBL" id="TMI88118.1"/>
    </source>
</evidence>